<feature type="domain" description="PPM-type phosphatase" evidence="3">
    <location>
        <begin position="6"/>
        <end position="235"/>
    </location>
</feature>
<dbReference type="GO" id="GO:0004722">
    <property type="term" value="F:protein serine/threonine phosphatase activity"/>
    <property type="evidence" value="ECO:0007669"/>
    <property type="project" value="UniProtKB-EC"/>
</dbReference>
<feature type="region of interest" description="Disordered" evidence="1">
    <location>
        <begin position="452"/>
        <end position="511"/>
    </location>
</feature>
<dbReference type="CDD" id="cd00143">
    <property type="entry name" value="PP2Cc"/>
    <property type="match status" value="1"/>
</dbReference>
<dbReference type="EC" id="3.1.3.16" evidence="4"/>
<dbReference type="Proteomes" id="UP000050488">
    <property type="component" value="Unassembled WGS sequence"/>
</dbReference>
<reference evidence="4 5" key="1">
    <citation type="submission" date="2015-10" db="EMBL/GenBank/DDBJ databases">
        <title>Corynebacteirum lowii and Corynebacterium oculi species nova, derived from human clinical disease and and emended description of Corynebacterium mastiditis.</title>
        <authorList>
            <person name="Bernard K."/>
            <person name="Pacheco A.L."/>
            <person name="Mcdougall C."/>
            <person name="Burtx T."/>
            <person name="Weibe D."/>
            <person name="Tyler S."/>
            <person name="Olson A.B."/>
            <person name="Cnockaert M."/>
            <person name="Eguchi H."/>
            <person name="Kuwahara T."/>
            <person name="Nakayama-Imaohji H."/>
            <person name="Boudewijins M."/>
            <person name="Van Hoecke F."/>
            <person name="Bernier A.-M."/>
            <person name="Vandamme P."/>
        </authorList>
    </citation>
    <scope>NUCLEOTIDE SEQUENCE [LARGE SCALE GENOMIC DNA]</scope>
    <source>
        <strain evidence="4 5">NML 130206</strain>
    </source>
</reference>
<keyword evidence="2" id="KW-0812">Transmembrane</keyword>
<keyword evidence="2" id="KW-1133">Transmembrane helix</keyword>
<evidence type="ECO:0000313" key="4">
    <source>
        <dbReference type="EMBL" id="KQB87085.1"/>
    </source>
</evidence>
<evidence type="ECO:0000256" key="2">
    <source>
        <dbReference type="SAM" id="Phobius"/>
    </source>
</evidence>
<dbReference type="InterPro" id="IPR001932">
    <property type="entry name" value="PPM-type_phosphatase-like_dom"/>
</dbReference>
<feature type="compositionally biased region" description="Low complexity" evidence="1">
    <location>
        <begin position="468"/>
        <end position="491"/>
    </location>
</feature>
<feature type="region of interest" description="Disordered" evidence="1">
    <location>
        <begin position="241"/>
        <end position="320"/>
    </location>
</feature>
<keyword evidence="4" id="KW-0378">Hydrolase</keyword>
<dbReference type="Gene3D" id="3.60.40.10">
    <property type="entry name" value="PPM-type phosphatase domain"/>
    <property type="match status" value="1"/>
</dbReference>
<proteinExistence type="predicted"/>
<dbReference type="SUPFAM" id="SSF81606">
    <property type="entry name" value="PP2C-like"/>
    <property type="match status" value="1"/>
</dbReference>
<protein>
    <submittedName>
        <fullName evidence="4">PP2C-family Ser/Thr phosphatase</fullName>
        <ecNumber evidence="4">3.1.3.16</ecNumber>
    </submittedName>
</protein>
<dbReference type="EMBL" id="LKEV01000001">
    <property type="protein sequence ID" value="KQB87085.1"/>
    <property type="molecule type" value="Genomic_DNA"/>
</dbReference>
<evidence type="ECO:0000259" key="3">
    <source>
        <dbReference type="PROSITE" id="PS51746"/>
    </source>
</evidence>
<dbReference type="SMART" id="SM00331">
    <property type="entry name" value="PP2C_SIG"/>
    <property type="match status" value="1"/>
</dbReference>
<comment type="caution">
    <text evidence="4">The sequence shown here is derived from an EMBL/GenBank/DDBJ whole genome shotgun (WGS) entry which is preliminary data.</text>
</comment>
<dbReference type="OrthoDB" id="9801841at2"/>
<sequence>MTLRLNYTAASDRGLVRGNNEDSAYAGPYLLALADGMGGHAAGEVASQIMITHLEHLDKSTGDNDMLALLAAGADEANRAIAEEVGTHPETQGMGTTLTALAFNGREFGLCHVGDSRGYRLREGKLEQLTVDDTYVQSLVEEGRLLPEDVSTHPQRSLILKAYTGRDVEPTLKSLDAQAGDRILLCSDGLSDPVTHSTIEETLGQGTPAETAQRLVELALRSGGPDNVTVVVADVVDEDALDTKEREELPTKPATAGALCGENTEESHPDTAAGRAAALRTKVTTITPEGTLSEQPLSGIPDPPEAAEDPEDEAEEGSGRNSALRWGMLILSLVLLIGVIMGGWWMYHSAKDRYFLATDDTKAIVVERGLDSSPLGKKLHETYQHACLSADASIQLIEPGDDTQDCHRFNLKDLSSSARSSVNSMPAGTYEEVNQQLRRLADQALPVCVTLQADNRPGDRAENAESDAAPSETSEAPTAPTTASTESAASSQARTPSGELTEPGVNCREVK</sequence>
<organism evidence="4 5">
    <name type="scientific">Corynebacterium lowii</name>
    <dbReference type="NCBI Taxonomy" id="1544413"/>
    <lineage>
        <taxon>Bacteria</taxon>
        <taxon>Bacillati</taxon>
        <taxon>Actinomycetota</taxon>
        <taxon>Actinomycetes</taxon>
        <taxon>Mycobacteriales</taxon>
        <taxon>Corynebacteriaceae</taxon>
        <taxon>Corynebacterium</taxon>
    </lineage>
</organism>
<dbReference type="AlphaFoldDB" id="A0A0Q0YXJ3"/>
<dbReference type="InterPro" id="IPR036457">
    <property type="entry name" value="PPM-type-like_dom_sf"/>
</dbReference>
<evidence type="ECO:0000313" key="5">
    <source>
        <dbReference type="Proteomes" id="UP000050488"/>
    </source>
</evidence>
<evidence type="ECO:0000256" key="1">
    <source>
        <dbReference type="SAM" id="MobiDB-lite"/>
    </source>
</evidence>
<feature type="compositionally biased region" description="Polar residues" evidence="1">
    <location>
        <begin position="282"/>
        <end position="296"/>
    </location>
</feature>
<feature type="transmembrane region" description="Helical" evidence="2">
    <location>
        <begin position="326"/>
        <end position="347"/>
    </location>
</feature>
<dbReference type="SMART" id="SM00332">
    <property type="entry name" value="PP2Cc"/>
    <property type="match status" value="1"/>
</dbReference>
<keyword evidence="2" id="KW-0472">Membrane</keyword>
<dbReference type="Pfam" id="PF13672">
    <property type="entry name" value="PP2C_2"/>
    <property type="match status" value="1"/>
</dbReference>
<gene>
    <name evidence="4" type="primary">pstP</name>
    <name evidence="4" type="ORF">Clow_00132</name>
</gene>
<feature type="compositionally biased region" description="Basic and acidic residues" evidence="1">
    <location>
        <begin position="241"/>
        <end position="250"/>
    </location>
</feature>
<dbReference type="STRING" id="1544413.Clow_00132"/>
<accession>A0A0Q0YXJ3</accession>
<dbReference type="PROSITE" id="PS51746">
    <property type="entry name" value="PPM_2"/>
    <property type="match status" value="1"/>
</dbReference>
<dbReference type="RefSeq" id="WP_055174887.1">
    <property type="nucleotide sequence ID" value="NZ_JAUSQY010000001.1"/>
</dbReference>
<dbReference type="PATRIC" id="fig|1544413.3.peg.135"/>
<name>A0A0Q0YXJ3_9CORY</name>
<keyword evidence="5" id="KW-1185">Reference proteome</keyword>
<feature type="compositionally biased region" description="Acidic residues" evidence="1">
    <location>
        <begin position="305"/>
        <end position="316"/>
    </location>
</feature>